<dbReference type="EMBL" id="MHKI01000006">
    <property type="protein sequence ID" value="OGY87697.1"/>
    <property type="molecule type" value="Genomic_DNA"/>
</dbReference>
<gene>
    <name evidence="2" type="ORF">A2319_04595</name>
</gene>
<dbReference type="SUPFAM" id="SSF53335">
    <property type="entry name" value="S-adenosyl-L-methionine-dependent methyltransferases"/>
    <property type="match status" value="1"/>
</dbReference>
<reference evidence="2 3" key="1">
    <citation type="journal article" date="2016" name="Nat. Commun.">
        <title>Thousands of microbial genomes shed light on interconnected biogeochemical processes in an aquifer system.</title>
        <authorList>
            <person name="Anantharaman K."/>
            <person name="Brown C.T."/>
            <person name="Hug L.A."/>
            <person name="Sharon I."/>
            <person name="Castelle C.J."/>
            <person name="Probst A.J."/>
            <person name="Thomas B.C."/>
            <person name="Singh A."/>
            <person name="Wilkins M.J."/>
            <person name="Karaoz U."/>
            <person name="Brodie E.L."/>
            <person name="Williams K.H."/>
            <person name="Hubbard S.S."/>
            <person name="Banfield J.F."/>
        </authorList>
    </citation>
    <scope>NUCLEOTIDE SEQUENCE [LARGE SCALE GENOMIC DNA]</scope>
</reference>
<evidence type="ECO:0000313" key="2">
    <source>
        <dbReference type="EMBL" id="OGY87697.1"/>
    </source>
</evidence>
<protein>
    <recommendedName>
        <fullName evidence="1">Ribosomal RNA large subunit methyltransferase K/L-like methyltransferase domain-containing protein</fullName>
    </recommendedName>
</protein>
<comment type="caution">
    <text evidence="2">The sequence shown here is derived from an EMBL/GenBank/DDBJ whole genome shotgun (WGS) entry which is preliminary data.</text>
</comment>
<dbReference type="GO" id="GO:0016423">
    <property type="term" value="F:tRNA (guanine) methyltransferase activity"/>
    <property type="evidence" value="ECO:0007669"/>
    <property type="project" value="TreeGrafter"/>
</dbReference>
<dbReference type="Pfam" id="PF01170">
    <property type="entry name" value="UPF0020"/>
    <property type="match status" value="1"/>
</dbReference>
<proteinExistence type="predicted"/>
<dbReference type="InterPro" id="IPR029063">
    <property type="entry name" value="SAM-dependent_MTases_sf"/>
</dbReference>
<sequence>MQKKSKTYAFILGSHPDLSFLELEKILTPKNPGLRLKLQKNVAILENTPTLDSSQLMEKLGGVVKIVEIIGEFEEEEVFNWLSSQINPASKFHFGFSLYRLDSEPKETDVKTLHRLGLTLKKTFKKEGISCRFVSAQSATLSSVIVHKERLLKNGVDVVLLKSKNQIIFGKTLAVQPFQKFSKRDYGRPRRDQKSGMLPPKIARIMLNIASPQPSATILDPFCGSGTILTEALLLGYKNISGSDLNPKAIADTKQNLAWSNLPSIPLYLTDIKNLEEKIKKESIDCVVTEGYLGKPQPQNPQQEREQLTFFYQEVFANLKKILKPNACLVIALPAWRNQQKLLTLPLSQTLHKMGYQSFHAPLIYGRPWAVVVRHIYFLNYSK</sequence>
<dbReference type="InterPro" id="IPR000241">
    <property type="entry name" value="RlmKL-like_Mtase"/>
</dbReference>
<organism evidence="2 3">
    <name type="scientific">Candidatus Kerfeldbacteria bacterium RIFOXYB2_FULL_38_14</name>
    <dbReference type="NCBI Taxonomy" id="1798547"/>
    <lineage>
        <taxon>Bacteria</taxon>
        <taxon>Candidatus Kerfeldiibacteriota</taxon>
    </lineage>
</organism>
<name>A0A1G2BHK4_9BACT</name>
<dbReference type="CDD" id="cd02440">
    <property type="entry name" value="AdoMet_MTases"/>
    <property type="match status" value="1"/>
</dbReference>
<feature type="domain" description="Ribosomal RNA large subunit methyltransferase K/L-like methyltransferase" evidence="1">
    <location>
        <begin position="190"/>
        <end position="344"/>
    </location>
</feature>
<dbReference type="AlphaFoldDB" id="A0A1G2BHK4"/>
<evidence type="ECO:0000313" key="3">
    <source>
        <dbReference type="Proteomes" id="UP000176420"/>
    </source>
</evidence>
<evidence type="ECO:0000259" key="1">
    <source>
        <dbReference type="Pfam" id="PF01170"/>
    </source>
</evidence>
<accession>A0A1G2BHK4</accession>
<dbReference type="Proteomes" id="UP000176420">
    <property type="component" value="Unassembled WGS sequence"/>
</dbReference>
<dbReference type="GO" id="GO:0030488">
    <property type="term" value="P:tRNA methylation"/>
    <property type="evidence" value="ECO:0007669"/>
    <property type="project" value="TreeGrafter"/>
</dbReference>
<dbReference type="PANTHER" id="PTHR14911:SF13">
    <property type="entry name" value="TRNA (GUANINE(6)-N2)-METHYLTRANSFERASE THUMP3"/>
    <property type="match status" value="1"/>
</dbReference>
<dbReference type="PANTHER" id="PTHR14911">
    <property type="entry name" value="THUMP DOMAIN-CONTAINING"/>
    <property type="match status" value="1"/>
</dbReference>
<dbReference type="Gene3D" id="3.40.50.150">
    <property type="entry name" value="Vaccinia Virus protein VP39"/>
    <property type="match status" value="1"/>
</dbReference>